<evidence type="ECO:0000313" key="2">
    <source>
        <dbReference type="EMBL" id="MBM7614871.1"/>
    </source>
</evidence>
<evidence type="ECO:0000259" key="1">
    <source>
        <dbReference type="PROSITE" id="PS50883"/>
    </source>
</evidence>
<dbReference type="Gene3D" id="3.20.20.450">
    <property type="entry name" value="EAL domain"/>
    <property type="match status" value="1"/>
</dbReference>
<proteinExistence type="predicted"/>
<feature type="domain" description="EAL" evidence="1">
    <location>
        <begin position="8"/>
        <end position="258"/>
    </location>
</feature>
<dbReference type="RefSeq" id="WP_204401497.1">
    <property type="nucleotide sequence ID" value="NZ_JAFBEE010000007.1"/>
</dbReference>
<comment type="caution">
    <text evidence="2">The sequence shown here is derived from an EMBL/GenBank/DDBJ whole genome shotgun (WGS) entry which is preliminary data.</text>
</comment>
<dbReference type="InterPro" id="IPR035919">
    <property type="entry name" value="EAL_sf"/>
</dbReference>
<evidence type="ECO:0000313" key="3">
    <source>
        <dbReference type="Proteomes" id="UP001314796"/>
    </source>
</evidence>
<dbReference type="Pfam" id="PF00563">
    <property type="entry name" value="EAL"/>
    <property type="match status" value="1"/>
</dbReference>
<dbReference type="PANTHER" id="PTHR33121">
    <property type="entry name" value="CYCLIC DI-GMP PHOSPHODIESTERASE PDEF"/>
    <property type="match status" value="1"/>
</dbReference>
<dbReference type="Gene3D" id="3.10.580.10">
    <property type="entry name" value="CBS-domain"/>
    <property type="match status" value="1"/>
</dbReference>
<dbReference type="InterPro" id="IPR046342">
    <property type="entry name" value="CBS_dom_sf"/>
</dbReference>
<dbReference type="Proteomes" id="UP001314796">
    <property type="component" value="Unassembled WGS sequence"/>
</dbReference>
<dbReference type="InterPro" id="IPR050706">
    <property type="entry name" value="Cyclic-di-GMP_PDE-like"/>
</dbReference>
<dbReference type="SUPFAM" id="SSF54631">
    <property type="entry name" value="CBS-domain pair"/>
    <property type="match status" value="1"/>
</dbReference>
<dbReference type="CDD" id="cd01948">
    <property type="entry name" value="EAL"/>
    <property type="match status" value="1"/>
</dbReference>
<dbReference type="PROSITE" id="PS50883">
    <property type="entry name" value="EAL"/>
    <property type="match status" value="1"/>
</dbReference>
<sequence length="408" mass="47111">MAINNIKEHDLKAEFLDILRNRKVVTYYQPIVSLKDAEIIGYEALSRGPNYSPLHYPNELFGYAKKLNKVWELDLLCRLTAIEKAKEIIGEKYLFINIDSAIVKDPDFKQGFTKEYLAQWGLEPKHIIFEITEHTAIADYKSFKEILENYRGQGYRVAVDDAGEGYAGLRMLAEIRPNFIKIDMGLIRDIDKDMLKRELLKSFQQFSKTTGIKLIGEGIETYDELKTLMEIGIEYGQGYFFQRPQPNMVPLDLKVLNVLHSINDIIRANKEAKEYIRVGDISRLDAPMEYSCHCNEAHQLFSEKYNLQGIVVVKQEEIVGLVMRNKFYLQMLKRTDGAEFLNEPITSAMDPYPLVVDQDSNIQEVSRRAIAREENSVYDYIVVAENNRYKAVTSVAYLLDTLNNIEVE</sequence>
<dbReference type="PANTHER" id="PTHR33121:SF76">
    <property type="entry name" value="SIGNALING PROTEIN"/>
    <property type="match status" value="1"/>
</dbReference>
<accession>A0ABS2NPS9</accession>
<name>A0ABS2NPS9_9FIRM</name>
<dbReference type="EMBL" id="JAFBEE010000007">
    <property type="protein sequence ID" value="MBM7614871.1"/>
    <property type="molecule type" value="Genomic_DNA"/>
</dbReference>
<dbReference type="SMART" id="SM00052">
    <property type="entry name" value="EAL"/>
    <property type="match status" value="1"/>
</dbReference>
<dbReference type="InterPro" id="IPR001633">
    <property type="entry name" value="EAL_dom"/>
</dbReference>
<gene>
    <name evidence="2" type="ORF">JOC73_001390</name>
</gene>
<dbReference type="SUPFAM" id="SSF141868">
    <property type="entry name" value="EAL domain-like"/>
    <property type="match status" value="1"/>
</dbReference>
<reference evidence="2 3" key="1">
    <citation type="submission" date="2021-01" db="EMBL/GenBank/DDBJ databases">
        <title>Genomic Encyclopedia of Type Strains, Phase IV (KMG-IV): sequencing the most valuable type-strain genomes for metagenomic binning, comparative biology and taxonomic classification.</title>
        <authorList>
            <person name="Goeker M."/>
        </authorList>
    </citation>
    <scope>NUCLEOTIDE SEQUENCE [LARGE SCALE GENOMIC DNA]</scope>
    <source>
        <strain evidence="2 3">DSM 25890</strain>
    </source>
</reference>
<organism evidence="2 3">
    <name type="scientific">Alkaliphilus hydrothermalis</name>
    <dbReference type="NCBI Taxonomy" id="1482730"/>
    <lineage>
        <taxon>Bacteria</taxon>
        <taxon>Bacillati</taxon>
        <taxon>Bacillota</taxon>
        <taxon>Clostridia</taxon>
        <taxon>Peptostreptococcales</taxon>
        <taxon>Natronincolaceae</taxon>
        <taxon>Alkaliphilus</taxon>
    </lineage>
</organism>
<protein>
    <submittedName>
        <fullName evidence="2">EAL domain-containing protein (Putative c-di-GMP-specific phosphodiesterase class I)</fullName>
    </submittedName>
</protein>
<keyword evidence="3" id="KW-1185">Reference proteome</keyword>